<dbReference type="Proteomes" id="UP001338582">
    <property type="component" value="Chromosome 5"/>
</dbReference>
<dbReference type="PANTHER" id="PTHR12400:SF21">
    <property type="entry name" value="KINASE"/>
    <property type="match status" value="1"/>
</dbReference>
<dbReference type="GO" id="GO:0008440">
    <property type="term" value="F:inositol-1,4,5-trisphosphate 3-kinase activity"/>
    <property type="evidence" value="ECO:0007669"/>
    <property type="project" value="TreeGrafter"/>
</dbReference>
<dbReference type="GO" id="GO:0000824">
    <property type="term" value="F:inositol-1,4,5,6-tetrakisphosphate 3-kinase activity"/>
    <property type="evidence" value="ECO:0007669"/>
    <property type="project" value="TreeGrafter"/>
</dbReference>
<evidence type="ECO:0000313" key="6">
    <source>
        <dbReference type="EMBL" id="WPK26974.1"/>
    </source>
</evidence>
<sequence length="674" mass="75924">MMENATNSNKTDEEVPVVTGRKAARSLRLFLGDGHTFDSSMVDSQAADHPLTTETISQLSPDPETHSALPMLEPVSLATYFPHTPLKNLPKAATPDAAPDNAALQHLTADVEFERDLKGELTNIKKHLHDWSTKALETPQIDIANAPTQSSQQASEIYPLTVELRPFKNKVGGHTAIFRFSKKAVCKALVNRENVWYEAVERKHLNLLKFMPKYIGVLNVRYSSVVREEEFTPKIGPVEEPFDDTPEYAADISAVDDLEQGLENQHLSRSSGKPYKSSSNPHLRRPSFPGYQALRGVSREDPPPEVLLDDNRHIIPDLLWRHYSTSAPNANTLKSASLNSMDFPENAHDRSIGATSVNTDLQAQVIQEVFVPQTRKHEDIFEMEDDVNEHLSDSKEELQNPVLRKHTRFERFILLEDLTADMSKPCVLDLKMGTRQYGVDASDSKQASQRKKCSLTSSKELGTRVCGLQVWNRATHKYFMKDKYFGRRLKSGPPFAKALTKFLYDGMSGYSIICKIPLIISLLRELYSYFQDLKGYRMYGSSILLMYDGALPASEAEIKIHIIDFAQSVIGDDVDYHNYKKPPRFPDYSDMGYLKGLRSLILYFKCIFKIVSGSLYDDIGDDMDAFLKNAETLHAATSFTGSFAENDEEEINSVIEGDPFDVFAHYHDSAVTSD</sequence>
<protein>
    <recommendedName>
        <fullName evidence="4">Kinase</fullName>
        <ecNumber evidence="4">2.7.-.-</ecNumber>
    </recommendedName>
</protein>
<dbReference type="GeneID" id="88175406"/>
<dbReference type="SUPFAM" id="SSF56104">
    <property type="entry name" value="SAICAR synthase-like"/>
    <property type="match status" value="1"/>
</dbReference>
<dbReference type="Pfam" id="PF03770">
    <property type="entry name" value="IPK"/>
    <property type="match status" value="1"/>
</dbReference>
<evidence type="ECO:0000313" key="7">
    <source>
        <dbReference type="Proteomes" id="UP001338582"/>
    </source>
</evidence>
<dbReference type="InterPro" id="IPR005522">
    <property type="entry name" value="IPK"/>
</dbReference>
<dbReference type="PANTHER" id="PTHR12400">
    <property type="entry name" value="INOSITOL POLYPHOSPHATE KINASE"/>
    <property type="match status" value="1"/>
</dbReference>
<dbReference type="EMBL" id="CP138898">
    <property type="protein sequence ID" value="WPK26974.1"/>
    <property type="molecule type" value="Genomic_DNA"/>
</dbReference>
<dbReference type="GO" id="GO:0005634">
    <property type="term" value="C:nucleus"/>
    <property type="evidence" value="ECO:0007669"/>
    <property type="project" value="TreeGrafter"/>
</dbReference>
<dbReference type="AlphaFoldDB" id="A0AAX4HF19"/>
<evidence type="ECO:0000256" key="1">
    <source>
        <dbReference type="ARBA" id="ARBA00007374"/>
    </source>
</evidence>
<dbReference type="KEGG" id="asau:88175406"/>
<reference evidence="6 7" key="1">
    <citation type="submission" date="2023-10" db="EMBL/GenBank/DDBJ databases">
        <title>Draft Genome Sequence of Candida saopaulonensis from a very Premature Infant with Sepsis.</title>
        <authorList>
            <person name="Ning Y."/>
            <person name="Dai R."/>
            <person name="Xiao M."/>
            <person name="Xu Y."/>
            <person name="Yan Q."/>
            <person name="Zhang L."/>
        </authorList>
    </citation>
    <scope>NUCLEOTIDE SEQUENCE [LARGE SCALE GENOMIC DNA]</scope>
    <source>
        <strain evidence="6 7">19XY460</strain>
    </source>
</reference>
<dbReference type="GO" id="GO:0032958">
    <property type="term" value="P:inositol phosphate biosynthetic process"/>
    <property type="evidence" value="ECO:0007669"/>
    <property type="project" value="InterPro"/>
</dbReference>
<dbReference type="Gene3D" id="3.30.470.160">
    <property type="entry name" value="Inositol polyphosphate kinase"/>
    <property type="match status" value="1"/>
</dbReference>
<dbReference type="GO" id="GO:0046854">
    <property type="term" value="P:phosphatidylinositol phosphate biosynthetic process"/>
    <property type="evidence" value="ECO:0007669"/>
    <property type="project" value="TreeGrafter"/>
</dbReference>
<keyword evidence="7" id="KW-1185">Reference proteome</keyword>
<comment type="similarity">
    <text evidence="1 4">Belongs to the inositol phosphokinase (IPK) family.</text>
</comment>
<accession>A0AAX4HF19</accession>
<evidence type="ECO:0000256" key="3">
    <source>
        <dbReference type="ARBA" id="ARBA00022777"/>
    </source>
</evidence>
<proteinExistence type="inferred from homology"/>
<name>A0AAX4HF19_9ASCO</name>
<dbReference type="InterPro" id="IPR038286">
    <property type="entry name" value="IPK_sf"/>
</dbReference>
<dbReference type="GO" id="GO:0005737">
    <property type="term" value="C:cytoplasm"/>
    <property type="evidence" value="ECO:0007669"/>
    <property type="project" value="TreeGrafter"/>
</dbReference>
<dbReference type="RefSeq" id="XP_062879353.1">
    <property type="nucleotide sequence ID" value="XM_063023283.1"/>
</dbReference>
<feature type="region of interest" description="Disordered" evidence="5">
    <location>
        <begin position="264"/>
        <end position="306"/>
    </location>
</feature>
<evidence type="ECO:0000256" key="5">
    <source>
        <dbReference type="SAM" id="MobiDB-lite"/>
    </source>
</evidence>
<feature type="compositionally biased region" description="Low complexity" evidence="5">
    <location>
        <begin position="268"/>
        <end position="279"/>
    </location>
</feature>
<keyword evidence="2 4" id="KW-0808">Transferase</keyword>
<dbReference type="EC" id="2.7.-.-" evidence="4"/>
<organism evidence="6 7">
    <name type="scientific">Australozyma saopauloensis</name>
    <dbReference type="NCBI Taxonomy" id="291208"/>
    <lineage>
        <taxon>Eukaryota</taxon>
        <taxon>Fungi</taxon>
        <taxon>Dikarya</taxon>
        <taxon>Ascomycota</taxon>
        <taxon>Saccharomycotina</taxon>
        <taxon>Pichiomycetes</taxon>
        <taxon>Metschnikowiaceae</taxon>
        <taxon>Australozyma</taxon>
    </lineage>
</organism>
<gene>
    <name evidence="6" type="ORF">PUMCH_004345</name>
</gene>
<evidence type="ECO:0000256" key="4">
    <source>
        <dbReference type="RuleBase" id="RU363090"/>
    </source>
</evidence>
<evidence type="ECO:0000256" key="2">
    <source>
        <dbReference type="ARBA" id="ARBA00022679"/>
    </source>
</evidence>
<keyword evidence="3 4" id="KW-0418">Kinase</keyword>